<comment type="similarity">
    <text evidence="3">Belongs to the NDC1 family.</text>
</comment>
<feature type="transmembrane region" description="Helical" evidence="14">
    <location>
        <begin position="135"/>
        <end position="155"/>
    </location>
</feature>
<evidence type="ECO:0000256" key="14">
    <source>
        <dbReference type="SAM" id="Phobius"/>
    </source>
</evidence>
<dbReference type="Proteomes" id="UP000738325">
    <property type="component" value="Unassembled WGS sequence"/>
</dbReference>
<dbReference type="OrthoDB" id="67850at2759"/>
<keyword evidence="6" id="KW-0509">mRNA transport</keyword>
<dbReference type="EMBL" id="JAAAIP010000536">
    <property type="protein sequence ID" value="KAG0315476.1"/>
    <property type="molecule type" value="Genomic_DNA"/>
</dbReference>
<evidence type="ECO:0000256" key="2">
    <source>
        <dbReference type="ARBA" id="ARBA00004567"/>
    </source>
</evidence>
<evidence type="ECO:0000313" key="16">
    <source>
        <dbReference type="Proteomes" id="UP000738325"/>
    </source>
</evidence>
<keyword evidence="5 14" id="KW-0812">Transmembrane</keyword>
<evidence type="ECO:0000256" key="8">
    <source>
        <dbReference type="ARBA" id="ARBA00022989"/>
    </source>
</evidence>
<protein>
    <submittedName>
        <fullName evidence="15">Nucleoporin NDC1</fullName>
    </submittedName>
</protein>
<keyword evidence="16" id="KW-1185">Reference proteome</keyword>
<evidence type="ECO:0000256" key="10">
    <source>
        <dbReference type="ARBA" id="ARBA00023132"/>
    </source>
</evidence>
<keyword evidence="10" id="KW-0906">Nuclear pore complex</keyword>
<dbReference type="GO" id="GO:0031965">
    <property type="term" value="C:nuclear membrane"/>
    <property type="evidence" value="ECO:0007669"/>
    <property type="project" value="UniProtKB-SubCell"/>
</dbReference>
<evidence type="ECO:0000256" key="6">
    <source>
        <dbReference type="ARBA" id="ARBA00022816"/>
    </source>
</evidence>
<feature type="compositionally biased region" description="Low complexity" evidence="13">
    <location>
        <begin position="256"/>
        <end position="268"/>
    </location>
</feature>
<evidence type="ECO:0000256" key="3">
    <source>
        <dbReference type="ARBA" id="ARBA00005760"/>
    </source>
</evidence>
<accession>A0A9P6RC43</accession>
<dbReference type="PANTHER" id="PTHR13269">
    <property type="entry name" value="NUCLEOPORIN NDC1"/>
    <property type="match status" value="1"/>
</dbReference>
<evidence type="ECO:0000256" key="7">
    <source>
        <dbReference type="ARBA" id="ARBA00022927"/>
    </source>
</evidence>
<evidence type="ECO:0000313" key="15">
    <source>
        <dbReference type="EMBL" id="KAG0315476.1"/>
    </source>
</evidence>
<dbReference type="PANTHER" id="PTHR13269:SF6">
    <property type="entry name" value="NUCLEOPORIN NDC1"/>
    <property type="match status" value="1"/>
</dbReference>
<dbReference type="GO" id="GO:0051028">
    <property type="term" value="P:mRNA transport"/>
    <property type="evidence" value="ECO:0007669"/>
    <property type="project" value="UniProtKB-KW"/>
</dbReference>
<name>A0A9P6RC43_9FUNG</name>
<keyword evidence="9" id="KW-0811">Translocation</keyword>
<feature type="transmembrane region" description="Helical" evidence="14">
    <location>
        <begin position="93"/>
        <end position="114"/>
    </location>
</feature>
<evidence type="ECO:0000256" key="9">
    <source>
        <dbReference type="ARBA" id="ARBA00023010"/>
    </source>
</evidence>
<evidence type="ECO:0000256" key="11">
    <source>
        <dbReference type="ARBA" id="ARBA00023136"/>
    </source>
</evidence>
<dbReference type="GO" id="GO:0030674">
    <property type="term" value="F:protein-macromolecule adaptor activity"/>
    <property type="evidence" value="ECO:0007669"/>
    <property type="project" value="TreeGrafter"/>
</dbReference>
<evidence type="ECO:0000256" key="1">
    <source>
        <dbReference type="ARBA" id="ARBA00004232"/>
    </source>
</evidence>
<dbReference type="GO" id="GO:0070762">
    <property type="term" value="C:nuclear pore transmembrane ring"/>
    <property type="evidence" value="ECO:0007669"/>
    <property type="project" value="TreeGrafter"/>
</dbReference>
<dbReference type="Pfam" id="PF09531">
    <property type="entry name" value="Ndc1_Nup"/>
    <property type="match status" value="1"/>
</dbReference>
<dbReference type="GO" id="GO:0015031">
    <property type="term" value="P:protein transport"/>
    <property type="evidence" value="ECO:0007669"/>
    <property type="project" value="UniProtKB-KW"/>
</dbReference>
<reference evidence="15" key="1">
    <citation type="journal article" date="2020" name="Fungal Divers.">
        <title>Resolving the Mortierellaceae phylogeny through synthesis of multi-gene phylogenetics and phylogenomics.</title>
        <authorList>
            <person name="Vandepol N."/>
            <person name="Liber J."/>
            <person name="Desiro A."/>
            <person name="Na H."/>
            <person name="Kennedy M."/>
            <person name="Barry K."/>
            <person name="Grigoriev I.V."/>
            <person name="Miller A.N."/>
            <person name="O'Donnell K."/>
            <person name="Stajich J.E."/>
            <person name="Bonito G."/>
        </authorList>
    </citation>
    <scope>NUCLEOTIDE SEQUENCE</scope>
    <source>
        <strain evidence="15">REB-010B</strain>
    </source>
</reference>
<proteinExistence type="inferred from homology"/>
<feature type="transmembrane region" description="Helical" evidence="14">
    <location>
        <begin position="40"/>
        <end position="60"/>
    </location>
</feature>
<evidence type="ECO:0000256" key="13">
    <source>
        <dbReference type="SAM" id="MobiDB-lite"/>
    </source>
</evidence>
<dbReference type="AlphaFoldDB" id="A0A9P6RC43"/>
<keyword evidence="4" id="KW-0813">Transport</keyword>
<keyword evidence="7" id="KW-0653">Protein transport</keyword>
<evidence type="ECO:0000256" key="5">
    <source>
        <dbReference type="ARBA" id="ARBA00022692"/>
    </source>
</evidence>
<keyword evidence="8 14" id="KW-1133">Transmembrane helix</keyword>
<sequence>MASILHTLILVPASTGAHNYSELVVYINERGIAQVNERYILTRTFSIVLGVFYGLSHLLYQRDWLSFTETQLSMVDFIFVNYWKGVVKKSASFAWTFAYRFWFSYNIIFSRFMIRLARRFAAEDIYSHLPQYGPRWYHFSLFFRLFLTAFSLSMFTESVHILCDHFLTKKLNITAESVDPSACLVTGLKVDGSNTTPESLLTYHAFQELNHLAGYYPARRTELFSEARMTPSSWKQISSHCMQLLNKAATRINNSSSTAPAAAKSSASPILNTSVRRRLPPTQGGAFETNIFKPSKHDHFLDSLKGATTEEILAQSRIEADKSLADPASGKRPNLAGSRERPELAAYRWLSQTVQDLVYKHPKLQEQLRNVPDARVFDATEDFQLTVWSFQSLARLVVASYKEDRFGIVQKDIPQVLETMLGLLMSLEHFLLTEGRLEKFVSSPYSAHVNAQRLVNGRSLALVEALRTSIYQIVETFKGQLHEFVLSKAYADRLQHFVEFSN</sequence>
<dbReference type="GO" id="GO:0006999">
    <property type="term" value="P:nuclear pore organization"/>
    <property type="evidence" value="ECO:0007669"/>
    <property type="project" value="TreeGrafter"/>
</dbReference>
<feature type="region of interest" description="Disordered" evidence="13">
    <location>
        <begin position="256"/>
        <end position="284"/>
    </location>
</feature>
<dbReference type="InterPro" id="IPR019049">
    <property type="entry name" value="Nucleoporin_prot_Ndc1/Nup"/>
</dbReference>
<dbReference type="GO" id="GO:0005816">
    <property type="term" value="C:spindle pole body"/>
    <property type="evidence" value="ECO:0007669"/>
    <property type="project" value="TreeGrafter"/>
</dbReference>
<keyword evidence="11 14" id="KW-0472">Membrane</keyword>
<evidence type="ECO:0000256" key="12">
    <source>
        <dbReference type="ARBA" id="ARBA00023242"/>
    </source>
</evidence>
<comment type="caution">
    <text evidence="15">The sequence shown here is derived from an EMBL/GenBank/DDBJ whole genome shotgun (WGS) entry which is preliminary data.</text>
</comment>
<comment type="subcellular location">
    <subcellularLocation>
        <location evidence="1">Nucleus membrane</location>
        <topology evidence="1">Multi-pass membrane protein</topology>
    </subcellularLocation>
    <subcellularLocation>
        <location evidence="2">Nucleus</location>
        <location evidence="2">Nuclear pore complex</location>
    </subcellularLocation>
</comment>
<evidence type="ECO:0000256" key="4">
    <source>
        <dbReference type="ARBA" id="ARBA00022448"/>
    </source>
</evidence>
<keyword evidence="12" id="KW-0539">Nucleus</keyword>
<gene>
    <name evidence="15" type="primary">TMEM48</name>
    <name evidence="15" type="ORF">BGZ99_007438</name>
</gene>
<organism evidence="15 16">
    <name type="scientific">Dissophora globulifera</name>
    <dbReference type="NCBI Taxonomy" id="979702"/>
    <lineage>
        <taxon>Eukaryota</taxon>
        <taxon>Fungi</taxon>
        <taxon>Fungi incertae sedis</taxon>
        <taxon>Mucoromycota</taxon>
        <taxon>Mortierellomycotina</taxon>
        <taxon>Mortierellomycetes</taxon>
        <taxon>Mortierellales</taxon>
        <taxon>Mortierellaceae</taxon>
        <taxon>Dissophora</taxon>
    </lineage>
</organism>